<dbReference type="Proteomes" id="UP001375240">
    <property type="component" value="Unassembled WGS sequence"/>
</dbReference>
<evidence type="ECO:0000259" key="10">
    <source>
        <dbReference type="PROSITE" id="PS51873"/>
    </source>
</evidence>
<feature type="domain" description="RING-type" evidence="10">
    <location>
        <begin position="42"/>
        <end position="232"/>
    </location>
</feature>
<dbReference type="PROSITE" id="PS51873">
    <property type="entry name" value="TRIAD"/>
    <property type="match status" value="1"/>
</dbReference>
<comment type="catalytic activity">
    <reaction evidence="1">
        <text>[E2 ubiquitin-conjugating enzyme]-S-ubiquitinyl-L-cysteine + [acceptor protein]-L-lysine = [E2 ubiquitin-conjugating enzyme]-L-cysteine + [acceptor protein]-N(6)-ubiquitinyl-L-lysine.</text>
        <dbReference type="EC" id="2.3.2.31"/>
    </reaction>
</comment>
<reference evidence="11 12" key="1">
    <citation type="submission" date="2019-10" db="EMBL/GenBank/DDBJ databases">
        <authorList>
            <person name="Palmer J.M."/>
        </authorList>
    </citation>
    <scope>NUCLEOTIDE SEQUENCE [LARGE SCALE GENOMIC DNA]</scope>
    <source>
        <strain evidence="11 12">TWF696</strain>
    </source>
</reference>
<keyword evidence="5" id="KW-0677">Repeat</keyword>
<dbReference type="EMBL" id="JAVHNQ010000010">
    <property type="protein sequence ID" value="KAK6338097.1"/>
    <property type="molecule type" value="Genomic_DNA"/>
</dbReference>
<dbReference type="PANTHER" id="PTHR11685">
    <property type="entry name" value="RBR FAMILY RING FINGER AND IBR DOMAIN-CONTAINING"/>
    <property type="match status" value="1"/>
</dbReference>
<name>A0AAV9U921_9PEZI</name>
<dbReference type="InterPro" id="IPR002867">
    <property type="entry name" value="IBR_dom"/>
</dbReference>
<keyword evidence="9" id="KW-0472">Membrane</keyword>
<dbReference type="GO" id="GO:0008270">
    <property type="term" value="F:zinc ion binding"/>
    <property type="evidence" value="ECO:0007669"/>
    <property type="project" value="UniProtKB-KW"/>
</dbReference>
<keyword evidence="8" id="KW-0862">Zinc</keyword>
<keyword evidence="12" id="KW-1185">Reference proteome</keyword>
<dbReference type="Gene3D" id="1.20.120.1750">
    <property type="match status" value="1"/>
</dbReference>
<proteinExistence type="predicted"/>
<dbReference type="InterPro" id="IPR031127">
    <property type="entry name" value="E3_UB_ligase_RBR"/>
</dbReference>
<evidence type="ECO:0000256" key="3">
    <source>
        <dbReference type="ARBA" id="ARBA00022679"/>
    </source>
</evidence>
<feature type="transmembrane region" description="Helical" evidence="9">
    <location>
        <begin position="414"/>
        <end position="432"/>
    </location>
</feature>
<evidence type="ECO:0000313" key="11">
    <source>
        <dbReference type="EMBL" id="KAK6338097.1"/>
    </source>
</evidence>
<dbReference type="SUPFAM" id="SSF57850">
    <property type="entry name" value="RING/U-box"/>
    <property type="match status" value="2"/>
</dbReference>
<evidence type="ECO:0000256" key="8">
    <source>
        <dbReference type="ARBA" id="ARBA00022833"/>
    </source>
</evidence>
<dbReference type="Pfam" id="PF01485">
    <property type="entry name" value="IBR"/>
    <property type="match status" value="1"/>
</dbReference>
<evidence type="ECO:0000256" key="9">
    <source>
        <dbReference type="SAM" id="Phobius"/>
    </source>
</evidence>
<evidence type="ECO:0000256" key="2">
    <source>
        <dbReference type="ARBA" id="ARBA00012251"/>
    </source>
</evidence>
<evidence type="ECO:0000256" key="6">
    <source>
        <dbReference type="ARBA" id="ARBA00022771"/>
    </source>
</evidence>
<gene>
    <name evidence="11" type="ORF">TWF696_001568</name>
</gene>
<organism evidence="11 12">
    <name type="scientific">Orbilia brochopaga</name>
    <dbReference type="NCBI Taxonomy" id="3140254"/>
    <lineage>
        <taxon>Eukaryota</taxon>
        <taxon>Fungi</taxon>
        <taxon>Dikarya</taxon>
        <taxon>Ascomycota</taxon>
        <taxon>Pezizomycotina</taxon>
        <taxon>Orbiliomycetes</taxon>
        <taxon>Orbiliales</taxon>
        <taxon>Orbiliaceae</taxon>
        <taxon>Orbilia</taxon>
    </lineage>
</organism>
<accession>A0AAV9U921</accession>
<keyword evidence="4" id="KW-0479">Metal-binding</keyword>
<keyword evidence="6" id="KW-0863">Zinc-finger</keyword>
<keyword evidence="7" id="KW-0833">Ubl conjugation pathway</keyword>
<keyword evidence="9" id="KW-1133">Transmembrane helix</keyword>
<comment type="caution">
    <text evidence="11">The sequence shown here is derived from an EMBL/GenBank/DDBJ whole genome shotgun (WGS) entry which is preliminary data.</text>
</comment>
<dbReference type="AlphaFoldDB" id="A0AAV9U921"/>
<dbReference type="GO" id="GO:0016567">
    <property type="term" value="P:protein ubiquitination"/>
    <property type="evidence" value="ECO:0007669"/>
    <property type="project" value="InterPro"/>
</dbReference>
<keyword evidence="3" id="KW-0808">Transferase</keyword>
<dbReference type="GO" id="GO:0061630">
    <property type="term" value="F:ubiquitin protein ligase activity"/>
    <property type="evidence" value="ECO:0007669"/>
    <property type="project" value="UniProtKB-EC"/>
</dbReference>
<evidence type="ECO:0000256" key="7">
    <source>
        <dbReference type="ARBA" id="ARBA00022786"/>
    </source>
</evidence>
<dbReference type="CDD" id="cd22584">
    <property type="entry name" value="Rcat_RBR_unk"/>
    <property type="match status" value="1"/>
</dbReference>
<evidence type="ECO:0000256" key="4">
    <source>
        <dbReference type="ARBA" id="ARBA00022723"/>
    </source>
</evidence>
<evidence type="ECO:0000256" key="5">
    <source>
        <dbReference type="ARBA" id="ARBA00022737"/>
    </source>
</evidence>
<sequence length="449" mass="51006">MSTESSKTATYSYLNGTLPTNPLLLLFPIQHVNDSDDCNPIRLFVCHICCEEIPRYQEVRLRCGHLHCLSCLQQNFDRAAKIERPAQCCNVIDVSFALSALDETTLRKYLTAEQRFKSKTFIPCYRCQAILLDGSIHDGGAFCLDCKDVTCLQCHQKMHGGPCRELELVAGLANLAENENWAVCYRCKYIVAKNGGCNHIICRCGAQFCYLCGGEWGQCICGQTGIFASGRQSVRQTQMEESRKSYEWAGWNAERIARHEQQALLARREFENHVRKLTTSQANLHKILHLVRYAEVLDEHRNAALEENERLQSIMSDERKEAEGNGELLKQLQTALTTERATAAKVKAAYEHVKFEKIRLDVWRKDRMKASRDMYMRLEQEISLDAVQLVSAAVLSFASGMLLSRRDLPWGGRLLTPLVCLVTVGGFLAQVADRRNEMRRRCIGDLTEL</sequence>
<protein>
    <recommendedName>
        <fullName evidence="2">RBR-type E3 ubiquitin transferase</fullName>
        <ecNumber evidence="2">2.3.2.31</ecNumber>
    </recommendedName>
</protein>
<evidence type="ECO:0000256" key="1">
    <source>
        <dbReference type="ARBA" id="ARBA00001798"/>
    </source>
</evidence>
<dbReference type="InterPro" id="IPR044066">
    <property type="entry name" value="TRIAD_supradom"/>
</dbReference>
<keyword evidence="9" id="KW-0812">Transmembrane</keyword>
<evidence type="ECO:0000313" key="12">
    <source>
        <dbReference type="Proteomes" id="UP001375240"/>
    </source>
</evidence>
<dbReference type="EC" id="2.3.2.31" evidence="2"/>